<evidence type="ECO:0000259" key="1">
    <source>
        <dbReference type="Pfam" id="PF01266"/>
    </source>
</evidence>
<gene>
    <name evidence="2" type="ORF">Cco03nite_47890</name>
</gene>
<evidence type="ECO:0000313" key="3">
    <source>
        <dbReference type="Proteomes" id="UP000630887"/>
    </source>
</evidence>
<comment type="caution">
    <text evidence="2">The sequence shown here is derived from an EMBL/GenBank/DDBJ whole genome shotgun (WGS) entry which is preliminary data.</text>
</comment>
<keyword evidence="3" id="KW-1185">Reference proteome</keyword>
<dbReference type="InterPro" id="IPR006076">
    <property type="entry name" value="FAD-dep_OxRdtase"/>
</dbReference>
<sequence>MTENVPPAPESTAVVIGAGIAGLCAARVLADRYARVIVLDRDHLPPDASPRRGVPQGNHGAVLLAAGQRALGELFDGLVDELVAAGATPFEPGTQMIFYRYGSVWPKSPTGIDLLSFSRPLLEHAVRGRVAALPNVEFRAGVAVAGLAGADGVVTGVVLDDGATLPSGLVVDCSGRGSRSDRWLAELGFAAPAVTEVKVGVGYTTRLYRRGPADLPDATAVFVLPAPPYETRVGLALPIEGDRWLISLGGWHGDFPAAGDQDAFGAHARSLPHPGIAGLIERCEPVTEAVSFTFPSNRRRHFEDLPAHPAGYLALGDAVCSFNPIYGQGMTCAALESQALGRRLDAHGAPTAALAADFYRETAHILATPWGFAAGGDFAYPQTQGERPRGIALRNRYSRRIQLAAQADPEIRRIFTAVQHLLMPPGVLRKPAMVLRILRLSRRAPGAKGRAPSQRSA</sequence>
<dbReference type="InterPro" id="IPR036188">
    <property type="entry name" value="FAD/NAD-bd_sf"/>
</dbReference>
<feature type="domain" description="FAD dependent oxidoreductase" evidence="1">
    <location>
        <begin position="13"/>
        <end position="51"/>
    </location>
</feature>
<protein>
    <submittedName>
        <fullName evidence="2">FAD-binding monooxygenase</fullName>
    </submittedName>
</protein>
<dbReference type="PANTHER" id="PTHR43422">
    <property type="entry name" value="THIAMINE THIAZOLE SYNTHASE"/>
    <property type="match status" value="1"/>
</dbReference>
<keyword evidence="2" id="KW-0503">Monooxygenase</keyword>
<dbReference type="AlphaFoldDB" id="A0A8J3P931"/>
<accession>A0A8J3P931</accession>
<keyword evidence="2" id="KW-0560">Oxidoreductase</keyword>
<dbReference type="PANTHER" id="PTHR43422:SF3">
    <property type="entry name" value="THIAMINE THIAZOLE SYNTHASE"/>
    <property type="match status" value="1"/>
</dbReference>
<organism evidence="2 3">
    <name type="scientific">Catellatospora coxensis</name>
    <dbReference type="NCBI Taxonomy" id="310354"/>
    <lineage>
        <taxon>Bacteria</taxon>
        <taxon>Bacillati</taxon>
        <taxon>Actinomycetota</taxon>
        <taxon>Actinomycetes</taxon>
        <taxon>Micromonosporales</taxon>
        <taxon>Micromonosporaceae</taxon>
        <taxon>Catellatospora</taxon>
    </lineage>
</organism>
<dbReference type="GO" id="GO:0004497">
    <property type="term" value="F:monooxygenase activity"/>
    <property type="evidence" value="ECO:0007669"/>
    <property type="project" value="UniProtKB-KW"/>
</dbReference>
<dbReference type="SUPFAM" id="SSF51905">
    <property type="entry name" value="FAD/NAD(P)-binding domain"/>
    <property type="match status" value="1"/>
</dbReference>
<dbReference type="EMBL" id="BONI01000042">
    <property type="protein sequence ID" value="GIG08089.1"/>
    <property type="molecule type" value="Genomic_DNA"/>
</dbReference>
<dbReference type="RefSeq" id="WP_203694404.1">
    <property type="nucleotide sequence ID" value="NZ_BAAALC010000042.1"/>
</dbReference>
<name>A0A8J3P931_9ACTN</name>
<dbReference type="Proteomes" id="UP000630887">
    <property type="component" value="Unassembled WGS sequence"/>
</dbReference>
<evidence type="ECO:0000313" key="2">
    <source>
        <dbReference type="EMBL" id="GIG08089.1"/>
    </source>
</evidence>
<dbReference type="Pfam" id="PF01266">
    <property type="entry name" value="DAO"/>
    <property type="match status" value="1"/>
</dbReference>
<proteinExistence type="predicted"/>
<reference evidence="2 3" key="1">
    <citation type="submission" date="2021-01" db="EMBL/GenBank/DDBJ databases">
        <title>Whole genome shotgun sequence of Catellatospora coxensis NBRC 107359.</title>
        <authorList>
            <person name="Komaki H."/>
            <person name="Tamura T."/>
        </authorList>
    </citation>
    <scope>NUCLEOTIDE SEQUENCE [LARGE SCALE GENOMIC DNA]</scope>
    <source>
        <strain evidence="2 3">NBRC 107359</strain>
    </source>
</reference>
<dbReference type="Gene3D" id="3.50.50.60">
    <property type="entry name" value="FAD/NAD(P)-binding domain"/>
    <property type="match status" value="1"/>
</dbReference>